<sequence>MVLQQDLTNTIKNGFRKCGLYHFNQEAVDYTKCVKNTQGSTLEHIPTVNTEITTVEVESTIKVVNYYRKDLEKEGVNVDVIAKILRKDEELQENITKKQENIKSQNCENTVIPISSITKETEVVRQDQEEIEFYILEDNCLLEPCSKN</sequence>
<keyword evidence="3" id="KW-1185">Reference proteome</keyword>
<accession>A0A8S3XGZ7</accession>
<evidence type="ECO:0000256" key="1">
    <source>
        <dbReference type="SAM" id="Coils"/>
    </source>
</evidence>
<name>A0A8S3XGZ7_PARAO</name>
<protein>
    <submittedName>
        <fullName evidence="2">(apollo) hypothetical protein</fullName>
    </submittedName>
</protein>
<proteinExistence type="predicted"/>
<dbReference type="AlphaFoldDB" id="A0A8S3XGZ7"/>
<organism evidence="2 3">
    <name type="scientific">Parnassius apollo</name>
    <name type="common">Apollo butterfly</name>
    <name type="synonym">Papilio apollo</name>
    <dbReference type="NCBI Taxonomy" id="110799"/>
    <lineage>
        <taxon>Eukaryota</taxon>
        <taxon>Metazoa</taxon>
        <taxon>Ecdysozoa</taxon>
        <taxon>Arthropoda</taxon>
        <taxon>Hexapoda</taxon>
        <taxon>Insecta</taxon>
        <taxon>Pterygota</taxon>
        <taxon>Neoptera</taxon>
        <taxon>Endopterygota</taxon>
        <taxon>Lepidoptera</taxon>
        <taxon>Glossata</taxon>
        <taxon>Ditrysia</taxon>
        <taxon>Papilionoidea</taxon>
        <taxon>Papilionidae</taxon>
        <taxon>Parnassiinae</taxon>
        <taxon>Parnassini</taxon>
        <taxon>Parnassius</taxon>
        <taxon>Parnassius</taxon>
    </lineage>
</organism>
<dbReference type="OrthoDB" id="6932699at2759"/>
<comment type="caution">
    <text evidence="2">The sequence shown here is derived from an EMBL/GenBank/DDBJ whole genome shotgun (WGS) entry which is preliminary data.</text>
</comment>
<reference evidence="2" key="1">
    <citation type="submission" date="2021-04" db="EMBL/GenBank/DDBJ databases">
        <authorList>
            <person name="Tunstrom K."/>
        </authorList>
    </citation>
    <scope>NUCLEOTIDE SEQUENCE</scope>
</reference>
<dbReference type="EMBL" id="CAJQZP010001172">
    <property type="protein sequence ID" value="CAG5025412.1"/>
    <property type="molecule type" value="Genomic_DNA"/>
</dbReference>
<evidence type="ECO:0000313" key="3">
    <source>
        <dbReference type="Proteomes" id="UP000691718"/>
    </source>
</evidence>
<evidence type="ECO:0000313" key="2">
    <source>
        <dbReference type="EMBL" id="CAG5025412.1"/>
    </source>
</evidence>
<gene>
    <name evidence="2" type="ORF">PAPOLLO_LOCUS18378</name>
</gene>
<dbReference type="Proteomes" id="UP000691718">
    <property type="component" value="Unassembled WGS sequence"/>
</dbReference>
<feature type="coiled-coil region" evidence="1">
    <location>
        <begin position="81"/>
        <end position="108"/>
    </location>
</feature>
<keyword evidence="1" id="KW-0175">Coiled coil</keyword>